<dbReference type="Gene3D" id="1.20.1280.50">
    <property type="match status" value="1"/>
</dbReference>
<dbReference type="Proteomes" id="UP000215127">
    <property type="component" value="Chromosome 2"/>
</dbReference>
<dbReference type="InterPro" id="IPR036047">
    <property type="entry name" value="F-box-like_dom_sf"/>
</dbReference>
<feature type="region of interest" description="Disordered" evidence="1">
    <location>
        <begin position="1"/>
        <end position="27"/>
    </location>
</feature>
<evidence type="ECO:0000313" key="3">
    <source>
        <dbReference type="EMBL" id="SMQ48277.1"/>
    </source>
</evidence>
<dbReference type="InterPro" id="IPR015943">
    <property type="entry name" value="WD40/YVTN_repeat-like_dom_sf"/>
</dbReference>
<dbReference type="SUPFAM" id="SSF50978">
    <property type="entry name" value="WD40 repeat-like"/>
    <property type="match status" value="1"/>
</dbReference>
<dbReference type="PROSITE" id="PS50181">
    <property type="entry name" value="FBOX"/>
    <property type="match status" value="1"/>
</dbReference>
<dbReference type="SUPFAM" id="SSF81383">
    <property type="entry name" value="F-box domain"/>
    <property type="match status" value="1"/>
</dbReference>
<dbReference type="Gene3D" id="2.130.10.10">
    <property type="entry name" value="YVTN repeat-like/Quinoprotein amine dehydrogenase"/>
    <property type="match status" value="1"/>
</dbReference>
<gene>
    <name evidence="3" type="ORF">ZT3D7_G3426</name>
</gene>
<name>A0A1X7RMR0_ZYMT9</name>
<dbReference type="InterPro" id="IPR001810">
    <property type="entry name" value="F-box_dom"/>
</dbReference>
<dbReference type="Pfam" id="PF12937">
    <property type="entry name" value="F-box-like"/>
    <property type="match status" value="1"/>
</dbReference>
<proteinExistence type="predicted"/>
<dbReference type="STRING" id="1276538.A0A1X7RMR0"/>
<evidence type="ECO:0000259" key="2">
    <source>
        <dbReference type="PROSITE" id="PS50181"/>
    </source>
</evidence>
<sequence length="563" mass="62108">MAKRPRDDEDDEAIAQSGKRFKSSSPDRLSRLSDELLVKVLSFLSVSQLLVCQRLSHKYQKLARDDQLFKSHYYNRFVRPRASRLPGLKDVGASKDSLHFASKASRWLDEEHLVKSGERTDWYRVYKLRHNWSQGCAAVNEIPVAEEAAIPPVLVQMSDGVVYTVDQSDGLRAWATKEPRQLIAQYDLPRSRHPAPPTAIAVEPVASRRDAARILVGFEDGAYSVFLLDQAKKRLIHQYTHPSSSNGVVSAVAVSWPYIVTMTATQLLSVYRFPETTNPNDIPSPPRLLHSLKSHNVWPPLSISLRATSSTVLISVAYALPTYLSGWTVGIQELHLSPTGSLLESRIASAIDQHYRPLAFTSRPIIQHLTPFSTTSSSAPPLALELKHIHSKPTSLSYTHPYLLVSHPDNTLTLYLVTSTAESLSISAGSRLWGHTSSVSGASVGNRGKAVSVSRRGDELRVWELEGGFGSTAARKRLASGDLSIQIRPETKAPAAKDPTQAGLDLVHKKSISGAADVSSDLDSDEEPELTLTRGWIGFDDENVVLLKEQSQGRQALVVYDFT</sequence>
<evidence type="ECO:0000313" key="4">
    <source>
        <dbReference type="Proteomes" id="UP000215127"/>
    </source>
</evidence>
<keyword evidence="4" id="KW-1185">Reference proteome</keyword>
<reference evidence="3 4" key="1">
    <citation type="submission" date="2016-06" db="EMBL/GenBank/DDBJ databases">
        <authorList>
            <person name="Kjaerup R.B."/>
            <person name="Dalgaard T.S."/>
            <person name="Juul-Madsen H.R."/>
        </authorList>
    </citation>
    <scope>NUCLEOTIDE SEQUENCE [LARGE SCALE GENOMIC DNA]</scope>
</reference>
<evidence type="ECO:0000256" key="1">
    <source>
        <dbReference type="SAM" id="MobiDB-lite"/>
    </source>
</evidence>
<dbReference type="InterPro" id="IPR036322">
    <property type="entry name" value="WD40_repeat_dom_sf"/>
</dbReference>
<protein>
    <recommendedName>
        <fullName evidence="2">F-box domain-containing protein</fullName>
    </recommendedName>
</protein>
<dbReference type="AlphaFoldDB" id="A0A1X7RMR0"/>
<organism evidence="3 4">
    <name type="scientific">Zymoseptoria tritici (strain ST99CH_3D7)</name>
    <dbReference type="NCBI Taxonomy" id="1276538"/>
    <lineage>
        <taxon>Eukaryota</taxon>
        <taxon>Fungi</taxon>
        <taxon>Dikarya</taxon>
        <taxon>Ascomycota</taxon>
        <taxon>Pezizomycotina</taxon>
        <taxon>Dothideomycetes</taxon>
        <taxon>Dothideomycetidae</taxon>
        <taxon>Mycosphaerellales</taxon>
        <taxon>Mycosphaerellaceae</taxon>
        <taxon>Zymoseptoria</taxon>
    </lineage>
</organism>
<dbReference type="EMBL" id="LT853693">
    <property type="protein sequence ID" value="SMQ48277.1"/>
    <property type="molecule type" value="Genomic_DNA"/>
</dbReference>
<feature type="domain" description="F-box" evidence="2">
    <location>
        <begin position="26"/>
        <end position="72"/>
    </location>
</feature>
<dbReference type="Pfam" id="PF25499">
    <property type="entry name" value="Beta-prop_pof12"/>
    <property type="match status" value="1"/>
</dbReference>
<accession>A0A1X7RMR0</accession>